<name>A0A8T2BSB3_ARASU</name>
<sequence length="162" mass="18465">MKEGIEPSMLQILREAHRKVDDTYVDEKVKSIDEEIQRHSTRSRSLEAMMGHLLMAPMPHVSLVMRKMSSSIRYSSSISVVPPQNEWIFGVRGINTHERGEMSTSGAISKITLEREREVITFQKQVTYVVEYMRQYMLDCAPNIFPSTQEAQGTDASVTSPN</sequence>
<accession>A0A8T2BSB3</accession>
<evidence type="ECO:0000313" key="2">
    <source>
        <dbReference type="Proteomes" id="UP000694251"/>
    </source>
</evidence>
<comment type="caution">
    <text evidence="1">The sequence shown here is derived from an EMBL/GenBank/DDBJ whole genome shotgun (WGS) entry which is preliminary data.</text>
</comment>
<keyword evidence="2" id="KW-1185">Reference proteome</keyword>
<dbReference type="AlphaFoldDB" id="A0A8T2BSB3"/>
<evidence type="ECO:0000313" key="1">
    <source>
        <dbReference type="EMBL" id="KAG7588603.1"/>
    </source>
</evidence>
<gene>
    <name evidence="1" type="ORF">ISN44_As07g009310</name>
</gene>
<reference evidence="1 2" key="1">
    <citation type="submission" date="2020-12" db="EMBL/GenBank/DDBJ databases">
        <title>Concerted genomic and epigenomic changes stabilize Arabidopsis allopolyploids.</title>
        <authorList>
            <person name="Chen Z."/>
        </authorList>
    </citation>
    <scope>NUCLEOTIDE SEQUENCE [LARGE SCALE GENOMIC DNA]</scope>
    <source>
        <strain evidence="1">As9502</strain>
        <tissue evidence="1">Leaf</tissue>
    </source>
</reference>
<dbReference type="EMBL" id="JAEFBJ010000007">
    <property type="protein sequence ID" value="KAG7588603.1"/>
    <property type="molecule type" value="Genomic_DNA"/>
</dbReference>
<dbReference type="Proteomes" id="UP000694251">
    <property type="component" value="Chromosome 7"/>
</dbReference>
<proteinExistence type="predicted"/>
<organism evidence="1 2">
    <name type="scientific">Arabidopsis suecica</name>
    <name type="common">Swedish thale-cress</name>
    <name type="synonym">Cardaminopsis suecica</name>
    <dbReference type="NCBI Taxonomy" id="45249"/>
    <lineage>
        <taxon>Eukaryota</taxon>
        <taxon>Viridiplantae</taxon>
        <taxon>Streptophyta</taxon>
        <taxon>Embryophyta</taxon>
        <taxon>Tracheophyta</taxon>
        <taxon>Spermatophyta</taxon>
        <taxon>Magnoliopsida</taxon>
        <taxon>eudicotyledons</taxon>
        <taxon>Gunneridae</taxon>
        <taxon>Pentapetalae</taxon>
        <taxon>rosids</taxon>
        <taxon>malvids</taxon>
        <taxon>Brassicales</taxon>
        <taxon>Brassicaceae</taxon>
        <taxon>Camelineae</taxon>
        <taxon>Arabidopsis</taxon>
    </lineage>
</organism>
<protein>
    <submittedName>
        <fullName evidence="1">Uncharacterized protein</fullName>
    </submittedName>
</protein>